<dbReference type="Proteomes" id="UP000002051">
    <property type="component" value="Unassembled WGS sequence"/>
</dbReference>
<evidence type="ECO:0000256" key="1">
    <source>
        <dbReference type="SAM" id="MobiDB-lite"/>
    </source>
</evidence>
<dbReference type="HOGENOM" id="CLU_2945267_0_0_1"/>
<organism evidence="2 4">
    <name type="scientific">Medicago truncatula</name>
    <name type="common">Barrel medic</name>
    <name type="synonym">Medicago tribuloides</name>
    <dbReference type="NCBI Taxonomy" id="3880"/>
    <lineage>
        <taxon>Eukaryota</taxon>
        <taxon>Viridiplantae</taxon>
        <taxon>Streptophyta</taxon>
        <taxon>Embryophyta</taxon>
        <taxon>Tracheophyta</taxon>
        <taxon>Spermatophyta</taxon>
        <taxon>Magnoliopsida</taxon>
        <taxon>eudicotyledons</taxon>
        <taxon>Gunneridae</taxon>
        <taxon>Pentapetalae</taxon>
        <taxon>rosids</taxon>
        <taxon>fabids</taxon>
        <taxon>Fabales</taxon>
        <taxon>Fabaceae</taxon>
        <taxon>Papilionoideae</taxon>
        <taxon>50 kb inversion clade</taxon>
        <taxon>NPAAA clade</taxon>
        <taxon>Hologalegina</taxon>
        <taxon>IRL clade</taxon>
        <taxon>Trifolieae</taxon>
        <taxon>Medicago</taxon>
    </lineage>
</organism>
<sequence>MRRQIQLLQETVNAQQALLEAQRRRNDDDGSGSDSSSSRSSRSHRRQTRMSKIKVDIPDF</sequence>
<feature type="compositionally biased region" description="Basic residues" evidence="1">
    <location>
        <begin position="41"/>
        <end position="52"/>
    </location>
</feature>
<feature type="region of interest" description="Disordered" evidence="1">
    <location>
        <begin position="18"/>
        <end position="60"/>
    </location>
</feature>
<protein>
    <submittedName>
        <fullName evidence="2 3">Uncharacterized protein</fullName>
    </submittedName>
</protein>
<gene>
    <name evidence="2" type="ORF">MTR_0050s0080</name>
</gene>
<reference evidence="2 4" key="1">
    <citation type="journal article" date="2011" name="Nature">
        <title>The Medicago genome provides insight into the evolution of rhizobial symbioses.</title>
        <authorList>
            <person name="Young N.D."/>
            <person name="Debelle F."/>
            <person name="Oldroyd G.E."/>
            <person name="Geurts R."/>
            <person name="Cannon S.B."/>
            <person name="Udvardi M.K."/>
            <person name="Benedito V.A."/>
            <person name="Mayer K.F."/>
            <person name="Gouzy J."/>
            <person name="Schoof H."/>
            <person name="Van de Peer Y."/>
            <person name="Proost S."/>
            <person name="Cook D.R."/>
            <person name="Meyers B.C."/>
            <person name="Spannagl M."/>
            <person name="Cheung F."/>
            <person name="De Mita S."/>
            <person name="Krishnakumar V."/>
            <person name="Gundlach H."/>
            <person name="Zhou S."/>
            <person name="Mudge J."/>
            <person name="Bharti A.K."/>
            <person name="Murray J.D."/>
            <person name="Naoumkina M.A."/>
            <person name="Rosen B."/>
            <person name="Silverstein K.A."/>
            <person name="Tang H."/>
            <person name="Rombauts S."/>
            <person name="Zhao P.X."/>
            <person name="Zhou P."/>
            <person name="Barbe V."/>
            <person name="Bardou P."/>
            <person name="Bechner M."/>
            <person name="Bellec A."/>
            <person name="Berger A."/>
            <person name="Berges H."/>
            <person name="Bidwell S."/>
            <person name="Bisseling T."/>
            <person name="Choisne N."/>
            <person name="Couloux A."/>
            <person name="Denny R."/>
            <person name="Deshpande S."/>
            <person name="Dai X."/>
            <person name="Doyle J.J."/>
            <person name="Dudez A.M."/>
            <person name="Farmer A.D."/>
            <person name="Fouteau S."/>
            <person name="Franken C."/>
            <person name="Gibelin C."/>
            <person name="Gish J."/>
            <person name="Goldstein S."/>
            <person name="Gonzalez A.J."/>
            <person name="Green P.J."/>
            <person name="Hallab A."/>
            <person name="Hartog M."/>
            <person name="Hua A."/>
            <person name="Humphray S.J."/>
            <person name="Jeong D.H."/>
            <person name="Jing Y."/>
            <person name="Jocker A."/>
            <person name="Kenton S.M."/>
            <person name="Kim D.J."/>
            <person name="Klee K."/>
            <person name="Lai H."/>
            <person name="Lang C."/>
            <person name="Lin S."/>
            <person name="Macmil S.L."/>
            <person name="Magdelenat G."/>
            <person name="Matthews L."/>
            <person name="McCorrison J."/>
            <person name="Monaghan E.L."/>
            <person name="Mun J.H."/>
            <person name="Najar F.Z."/>
            <person name="Nicholson C."/>
            <person name="Noirot C."/>
            <person name="O'Bleness M."/>
            <person name="Paule C.R."/>
            <person name="Poulain J."/>
            <person name="Prion F."/>
            <person name="Qin B."/>
            <person name="Qu C."/>
            <person name="Retzel E.F."/>
            <person name="Riddle C."/>
            <person name="Sallet E."/>
            <person name="Samain S."/>
            <person name="Samson N."/>
            <person name="Sanders I."/>
            <person name="Saurat O."/>
            <person name="Scarpelli C."/>
            <person name="Schiex T."/>
            <person name="Segurens B."/>
            <person name="Severin A.J."/>
            <person name="Sherrier D.J."/>
            <person name="Shi R."/>
            <person name="Sims S."/>
            <person name="Singer S.R."/>
            <person name="Sinharoy S."/>
            <person name="Sterck L."/>
            <person name="Viollet A."/>
            <person name="Wang B.B."/>
            <person name="Wang K."/>
            <person name="Wang M."/>
            <person name="Wang X."/>
            <person name="Warfsmann J."/>
            <person name="Weissenbach J."/>
            <person name="White D.D."/>
            <person name="White J.D."/>
            <person name="Wiley G.B."/>
            <person name="Wincker P."/>
            <person name="Xing Y."/>
            <person name="Yang L."/>
            <person name="Yao Z."/>
            <person name="Ying F."/>
            <person name="Zhai J."/>
            <person name="Zhou L."/>
            <person name="Zuber A."/>
            <person name="Denarie J."/>
            <person name="Dixon R.A."/>
            <person name="May G.D."/>
            <person name="Schwartz D.C."/>
            <person name="Rogers J."/>
            <person name="Quetier F."/>
            <person name="Town C.D."/>
            <person name="Roe B.A."/>
        </authorList>
    </citation>
    <scope>NUCLEOTIDE SEQUENCE [LARGE SCALE GENOMIC DNA]</scope>
    <source>
        <strain evidence="2">A17</strain>
        <strain evidence="3 4">cv. Jemalong A17</strain>
    </source>
</reference>
<name>A0A072THK8_MEDTR</name>
<evidence type="ECO:0000313" key="2">
    <source>
        <dbReference type="EMBL" id="KEH17039.1"/>
    </source>
</evidence>
<keyword evidence="4" id="KW-1185">Reference proteome</keyword>
<dbReference type="EMBL" id="KL402775">
    <property type="protein sequence ID" value="KEH17039.1"/>
    <property type="molecule type" value="Genomic_DNA"/>
</dbReference>
<dbReference type="EnsemblPlants" id="KEH17039">
    <property type="protein sequence ID" value="KEH17039"/>
    <property type="gene ID" value="MTR_0050s0080"/>
</dbReference>
<accession>A0A072THK8</accession>
<dbReference type="AlphaFoldDB" id="A0A072THK8"/>
<evidence type="ECO:0000313" key="4">
    <source>
        <dbReference type="Proteomes" id="UP000002051"/>
    </source>
</evidence>
<proteinExistence type="predicted"/>
<reference evidence="2 4" key="2">
    <citation type="journal article" date="2014" name="BMC Genomics">
        <title>An improved genome release (version Mt4.0) for the model legume Medicago truncatula.</title>
        <authorList>
            <person name="Tang H."/>
            <person name="Krishnakumar V."/>
            <person name="Bidwell S."/>
            <person name="Rosen B."/>
            <person name="Chan A."/>
            <person name="Zhou S."/>
            <person name="Gentzbittel L."/>
            <person name="Childs K.L."/>
            <person name="Yandell M."/>
            <person name="Gundlach H."/>
            <person name="Mayer K.F."/>
            <person name="Schwartz D.C."/>
            <person name="Town C.D."/>
        </authorList>
    </citation>
    <scope>GENOME REANNOTATION</scope>
    <source>
        <strain evidence="2">A17</strain>
        <strain evidence="3 4">cv. Jemalong A17</strain>
    </source>
</reference>
<evidence type="ECO:0000313" key="3">
    <source>
        <dbReference type="EnsemblPlants" id="KEH17039"/>
    </source>
</evidence>
<reference evidence="3" key="3">
    <citation type="submission" date="2015-06" db="UniProtKB">
        <authorList>
            <consortium name="EnsemblPlants"/>
        </authorList>
    </citation>
    <scope>IDENTIFICATION</scope>
    <source>
        <strain evidence="3">cv. Jemalong A17</strain>
    </source>
</reference>